<evidence type="ECO:0000256" key="1">
    <source>
        <dbReference type="SAM" id="MobiDB-lite"/>
    </source>
</evidence>
<feature type="region of interest" description="Disordered" evidence="1">
    <location>
        <begin position="1"/>
        <end position="28"/>
    </location>
</feature>
<comment type="caution">
    <text evidence="3">The sequence shown here is derived from an EMBL/GenBank/DDBJ whole genome shotgun (WGS) entry which is preliminary data.</text>
</comment>
<proteinExistence type="predicted"/>
<dbReference type="InterPro" id="IPR000792">
    <property type="entry name" value="Tscrpt_reg_LuxR_C"/>
</dbReference>
<dbReference type="SUPFAM" id="SSF46894">
    <property type="entry name" value="C-terminal effector domain of the bipartite response regulators"/>
    <property type="match status" value="1"/>
</dbReference>
<name>A0A918JLJ2_9ACTN</name>
<dbReference type="GO" id="GO:0006355">
    <property type="term" value="P:regulation of DNA-templated transcription"/>
    <property type="evidence" value="ECO:0007669"/>
    <property type="project" value="InterPro"/>
</dbReference>
<dbReference type="InterPro" id="IPR016032">
    <property type="entry name" value="Sig_transdc_resp-reg_C-effctor"/>
</dbReference>
<gene>
    <name evidence="3" type="ORF">GCM10010503_69250</name>
</gene>
<dbReference type="Proteomes" id="UP000620224">
    <property type="component" value="Unassembled WGS sequence"/>
</dbReference>
<protein>
    <submittedName>
        <fullName evidence="3">LuxR family transcriptional regulator</fullName>
    </submittedName>
</protein>
<evidence type="ECO:0000313" key="3">
    <source>
        <dbReference type="EMBL" id="GGW82109.1"/>
    </source>
</evidence>
<dbReference type="Gene3D" id="1.10.10.10">
    <property type="entry name" value="Winged helix-like DNA-binding domain superfamily/Winged helix DNA-binding domain"/>
    <property type="match status" value="1"/>
</dbReference>
<evidence type="ECO:0000313" key="4">
    <source>
        <dbReference type="Proteomes" id="UP000620224"/>
    </source>
</evidence>
<organism evidence="3 4">
    <name type="scientific">Streptomyces lucensis JCM 4490</name>
    <dbReference type="NCBI Taxonomy" id="1306176"/>
    <lineage>
        <taxon>Bacteria</taxon>
        <taxon>Bacillati</taxon>
        <taxon>Actinomycetota</taxon>
        <taxon>Actinomycetes</taxon>
        <taxon>Kitasatosporales</taxon>
        <taxon>Streptomycetaceae</taxon>
        <taxon>Streptomyces</taxon>
    </lineage>
</organism>
<dbReference type="EMBL" id="BMUE01000030">
    <property type="protein sequence ID" value="GGW82109.1"/>
    <property type="molecule type" value="Genomic_DNA"/>
</dbReference>
<dbReference type="SMART" id="SM00421">
    <property type="entry name" value="HTH_LUXR"/>
    <property type="match status" value="1"/>
</dbReference>
<dbReference type="AlphaFoldDB" id="A0A918JLJ2"/>
<reference evidence="3 4" key="1">
    <citation type="journal article" date="2014" name="Int. J. Syst. Evol. Microbiol.">
        <title>Complete genome sequence of Corynebacterium casei LMG S-19264T (=DSM 44701T), isolated from a smear-ripened cheese.</title>
        <authorList>
            <consortium name="US DOE Joint Genome Institute (JGI-PGF)"/>
            <person name="Walter F."/>
            <person name="Albersmeier A."/>
            <person name="Kalinowski J."/>
            <person name="Ruckert C."/>
        </authorList>
    </citation>
    <scope>NUCLEOTIDE SEQUENCE [LARGE SCALE GENOMIC DNA]</scope>
    <source>
        <strain evidence="3 4">JCM 4490</strain>
    </source>
</reference>
<sequence>MLVPAGSRTEDPDDCAPHTAQRSRAGAPADTVEQALLEAYALVDSVVTTHQSAERQRSLVMVSGGGSTFKETAAGLIGNAKYGISVALLHGGPKADAVLEAVAESSRRNEERPAPVAVRFLCGPDMAGVSAVRDLAERIGRAEVRVSEGDLQEALIVDGRTAVTWSSQSSTDESATLVTDPAAAKALDLLFANVWRTGRPTPEHLHIRERLSSEVMRRVLGCLTEGHTDAVAASEMAVSLRTYRRHVAKLMRDIGAESRFQAGVRSVELGLLPRQR</sequence>
<feature type="domain" description="HTH luxR-type" evidence="2">
    <location>
        <begin position="217"/>
        <end position="266"/>
    </location>
</feature>
<dbReference type="InterPro" id="IPR036388">
    <property type="entry name" value="WH-like_DNA-bd_sf"/>
</dbReference>
<keyword evidence="4" id="KW-1185">Reference proteome</keyword>
<dbReference type="GO" id="GO:0003677">
    <property type="term" value="F:DNA binding"/>
    <property type="evidence" value="ECO:0007669"/>
    <property type="project" value="InterPro"/>
</dbReference>
<accession>A0A918JLJ2</accession>
<evidence type="ECO:0000259" key="2">
    <source>
        <dbReference type="SMART" id="SM00421"/>
    </source>
</evidence>